<protein>
    <submittedName>
        <fullName evidence="1">Uncharacterized protein</fullName>
    </submittedName>
</protein>
<organism evidence="1 2">
    <name type="scientific">Nocardiopsis composta</name>
    <dbReference type="NCBI Taxonomy" id="157465"/>
    <lineage>
        <taxon>Bacteria</taxon>
        <taxon>Bacillati</taxon>
        <taxon>Actinomycetota</taxon>
        <taxon>Actinomycetes</taxon>
        <taxon>Streptosporangiales</taxon>
        <taxon>Nocardiopsidaceae</taxon>
        <taxon>Nocardiopsis</taxon>
    </lineage>
</organism>
<keyword evidence="2" id="KW-1185">Reference proteome</keyword>
<dbReference type="EMBL" id="JACHDB010000003">
    <property type="protein sequence ID" value="MBB5436298.1"/>
    <property type="molecule type" value="Genomic_DNA"/>
</dbReference>
<reference evidence="1 2" key="1">
    <citation type="submission" date="2020-08" db="EMBL/GenBank/DDBJ databases">
        <title>Sequencing the genomes of 1000 actinobacteria strains.</title>
        <authorList>
            <person name="Klenk H.-P."/>
        </authorList>
    </citation>
    <scope>NUCLEOTIDE SEQUENCE [LARGE SCALE GENOMIC DNA]</scope>
    <source>
        <strain evidence="1 2">DSM 44551</strain>
    </source>
</reference>
<evidence type="ECO:0000313" key="1">
    <source>
        <dbReference type="EMBL" id="MBB5436298.1"/>
    </source>
</evidence>
<gene>
    <name evidence="1" type="ORF">HDA36_006462</name>
</gene>
<accession>A0A7W8VHJ8</accession>
<dbReference type="Proteomes" id="UP000572635">
    <property type="component" value="Unassembled WGS sequence"/>
</dbReference>
<dbReference type="AlphaFoldDB" id="A0A7W8VHJ8"/>
<comment type="caution">
    <text evidence="1">The sequence shown here is derived from an EMBL/GenBank/DDBJ whole genome shotgun (WGS) entry which is preliminary data.</text>
</comment>
<dbReference type="RefSeq" id="WP_184399933.1">
    <property type="nucleotide sequence ID" value="NZ_JACHDB010000003.1"/>
</dbReference>
<proteinExistence type="predicted"/>
<sequence>MSEEKTSEMYVLMRETGEYDAAVTDMIAVLPDRAEAERLQAVYERAADGIATPVTYWVSTGVPLYRTAEQALGL</sequence>
<name>A0A7W8VHJ8_9ACTN</name>
<evidence type="ECO:0000313" key="2">
    <source>
        <dbReference type="Proteomes" id="UP000572635"/>
    </source>
</evidence>